<dbReference type="InterPro" id="IPR004634">
    <property type="entry name" value="Pept_S49_pIV"/>
</dbReference>
<dbReference type="InterPro" id="IPR004635">
    <property type="entry name" value="Pept_S49_SppA"/>
</dbReference>
<evidence type="ECO:0000256" key="6">
    <source>
        <dbReference type="ARBA" id="ARBA00023136"/>
    </source>
</evidence>
<keyword evidence="7" id="KW-1133">Transmembrane helix</keyword>
<evidence type="ECO:0000256" key="3">
    <source>
        <dbReference type="ARBA" id="ARBA00022670"/>
    </source>
</evidence>
<feature type="domain" description="Peptidase S49" evidence="8">
    <location>
        <begin position="375"/>
        <end position="526"/>
    </location>
</feature>
<evidence type="ECO:0000313" key="9">
    <source>
        <dbReference type="EMBL" id="MBC5605192.1"/>
    </source>
</evidence>
<evidence type="ECO:0000259" key="8">
    <source>
        <dbReference type="Pfam" id="PF01343"/>
    </source>
</evidence>
<dbReference type="InterPro" id="IPR047272">
    <property type="entry name" value="S49_SppA_C"/>
</dbReference>
<keyword evidence="10" id="KW-1185">Reference proteome</keyword>
<comment type="subcellular location">
    <subcellularLocation>
        <location evidence="1">Membrane</location>
    </subcellularLocation>
</comment>
<keyword evidence="4" id="KW-0378">Hydrolase</keyword>
<keyword evidence="5" id="KW-0720">Serine protease</keyword>
<dbReference type="PANTHER" id="PTHR33209:SF1">
    <property type="entry name" value="PEPTIDASE S49 DOMAIN-CONTAINING PROTEIN"/>
    <property type="match status" value="1"/>
</dbReference>
<evidence type="ECO:0000256" key="2">
    <source>
        <dbReference type="ARBA" id="ARBA00008683"/>
    </source>
</evidence>
<dbReference type="PIRSF" id="PIRSF001217">
    <property type="entry name" value="Protease_4_SppA"/>
    <property type="match status" value="1"/>
</dbReference>
<dbReference type="CDD" id="cd07023">
    <property type="entry name" value="S49_Sppa_N_C"/>
    <property type="match status" value="1"/>
</dbReference>
<feature type="domain" description="Peptidase S49" evidence="8">
    <location>
        <begin position="125"/>
        <end position="279"/>
    </location>
</feature>
<dbReference type="SUPFAM" id="SSF52096">
    <property type="entry name" value="ClpP/crotonase"/>
    <property type="match status" value="2"/>
</dbReference>
<evidence type="ECO:0000256" key="1">
    <source>
        <dbReference type="ARBA" id="ARBA00004370"/>
    </source>
</evidence>
<protein>
    <submittedName>
        <fullName evidence="9">Signal peptide peptidase SppA</fullName>
    </submittedName>
</protein>
<evidence type="ECO:0000256" key="4">
    <source>
        <dbReference type="ARBA" id="ARBA00022801"/>
    </source>
</evidence>
<accession>A0ABR7CBK8</accession>
<evidence type="ECO:0000313" key="10">
    <source>
        <dbReference type="Proteomes" id="UP000600600"/>
    </source>
</evidence>
<keyword evidence="6 7" id="KW-0472">Membrane</keyword>
<organism evidence="9 10">
    <name type="scientific">Bacteroides difficilis</name>
    <dbReference type="NCBI Taxonomy" id="2763021"/>
    <lineage>
        <taxon>Bacteria</taxon>
        <taxon>Pseudomonadati</taxon>
        <taxon>Bacteroidota</taxon>
        <taxon>Bacteroidia</taxon>
        <taxon>Bacteroidales</taxon>
        <taxon>Bacteroidaceae</taxon>
        <taxon>Bacteroides</taxon>
    </lineage>
</organism>
<dbReference type="Gene3D" id="6.20.330.10">
    <property type="match status" value="1"/>
</dbReference>
<proteinExistence type="inferred from homology"/>
<dbReference type="Proteomes" id="UP000600600">
    <property type="component" value="Unassembled WGS sequence"/>
</dbReference>
<evidence type="ECO:0000256" key="7">
    <source>
        <dbReference type="SAM" id="Phobius"/>
    </source>
</evidence>
<dbReference type="PANTHER" id="PTHR33209">
    <property type="entry name" value="PROTEASE 4"/>
    <property type="match status" value="1"/>
</dbReference>
<reference evidence="9 10" key="1">
    <citation type="submission" date="2020-08" db="EMBL/GenBank/DDBJ databases">
        <title>Genome public.</title>
        <authorList>
            <person name="Liu C."/>
            <person name="Sun Q."/>
        </authorList>
    </citation>
    <scope>NUCLEOTIDE SEQUENCE [LARGE SCALE GENOMIC DNA]</scope>
    <source>
        <strain evidence="9 10">M27</strain>
    </source>
</reference>
<dbReference type="NCBIfam" id="TIGR00705">
    <property type="entry name" value="SppA_67K"/>
    <property type="match status" value="1"/>
</dbReference>
<dbReference type="EMBL" id="JACOOE010000005">
    <property type="protein sequence ID" value="MBC5605192.1"/>
    <property type="molecule type" value="Genomic_DNA"/>
</dbReference>
<dbReference type="CDD" id="cd07018">
    <property type="entry name" value="S49_SppA_67K_type"/>
    <property type="match status" value="1"/>
</dbReference>
<dbReference type="InterPro" id="IPR029045">
    <property type="entry name" value="ClpP/crotonase-like_dom_sf"/>
</dbReference>
<comment type="caution">
    <text evidence="9">The sequence shown here is derived from an EMBL/GenBank/DDBJ whole genome shotgun (WGS) entry which is preliminary data.</text>
</comment>
<gene>
    <name evidence="9" type="primary">sppA</name>
    <name evidence="9" type="ORF">H8S67_10990</name>
</gene>
<keyword evidence="7" id="KW-0812">Transmembrane</keyword>
<dbReference type="InterPro" id="IPR047217">
    <property type="entry name" value="S49_SppA_67K_type_N"/>
</dbReference>
<dbReference type="RefSeq" id="WP_186967309.1">
    <property type="nucleotide sequence ID" value="NZ_JACOOE010000005.1"/>
</dbReference>
<keyword evidence="3" id="KW-0645">Protease</keyword>
<dbReference type="InterPro" id="IPR002142">
    <property type="entry name" value="Peptidase_S49"/>
</dbReference>
<sequence>MKDFLKFTLATVTGIILSSIVLFIIGMVTLFGIMAASGTETIVKKNSVMILDLNGTLVERTQEDPLGILSQLFNDDSNTYGLDDILSSIKKAKENEDIKGIYLQANSLGTSYASLQEIRNALLDFKESGKFVIAYADSYTQGLYYLSSAADKVLLNPKGMIEWRGIASTPLFYKDLLQKIGVEMQVFKVGTYKSAVEPFTATEMSPANREQVTAFISSIWSQVTEGVSASRNIPVDSLNAYADRMLMFYPAEESVRCGLADTLVYRNDVRDYLKRLVDIDEDDNLSLLGLGDMINVRKNVPKDKSGNIIAVYYASGEITDYPGSATSEEGIVGSKVIRDLRKLKENDDVKAVVLRVNSPGGSAFASEQIWYAVKELKTKKPVIVSMSDYAASGGYYISCGADTIVAEPTTLTGSIGIFGMVPNVKELIDKIGLSYDVVKTNKYADFGNIMRPFSEGEKALLQMMVAEGYDTFITRCAEGRHTTKEAIEKIAEGRVWTGEAAKELGLVDELGGIDKALEIAVAKAGVEGYTIVSYPEKKDVLSSLLDTKPTNYVESQLLKSKLGEYYRQFSLLKNLKEQSMIQARVPFELNIK</sequence>
<evidence type="ECO:0000256" key="5">
    <source>
        <dbReference type="ARBA" id="ARBA00022825"/>
    </source>
</evidence>
<name>A0ABR7CBK8_9BACE</name>
<comment type="similarity">
    <text evidence="2">Belongs to the peptidase S49 family.</text>
</comment>
<feature type="transmembrane region" description="Helical" evidence="7">
    <location>
        <begin position="7"/>
        <end position="36"/>
    </location>
</feature>
<dbReference type="Gene3D" id="3.90.226.10">
    <property type="entry name" value="2-enoyl-CoA Hydratase, Chain A, domain 1"/>
    <property type="match status" value="3"/>
</dbReference>
<dbReference type="NCBIfam" id="TIGR00706">
    <property type="entry name" value="SppA_dom"/>
    <property type="match status" value="1"/>
</dbReference>
<dbReference type="Pfam" id="PF01343">
    <property type="entry name" value="Peptidase_S49"/>
    <property type="match status" value="2"/>
</dbReference>